<dbReference type="Proteomes" id="UP001149411">
    <property type="component" value="Unassembled WGS sequence"/>
</dbReference>
<evidence type="ECO:0000313" key="3">
    <source>
        <dbReference type="Proteomes" id="UP001149411"/>
    </source>
</evidence>
<accession>A0A9Q4C5I1</accession>
<dbReference type="Pfam" id="PF24839">
    <property type="entry name" value="DUF7718"/>
    <property type="match status" value="1"/>
</dbReference>
<proteinExistence type="predicted"/>
<evidence type="ECO:0000313" key="2">
    <source>
        <dbReference type="EMBL" id="MCX2819490.1"/>
    </source>
</evidence>
<protein>
    <recommendedName>
        <fullName evidence="1">DUF7718 domain-containing protein</fullName>
    </recommendedName>
</protein>
<feature type="domain" description="DUF7718" evidence="1">
    <location>
        <begin position="5"/>
        <end position="100"/>
    </location>
</feature>
<comment type="caution">
    <text evidence="2">The sequence shown here is derived from an EMBL/GenBank/DDBJ whole genome shotgun (WGS) entry which is preliminary data.</text>
</comment>
<reference evidence="2" key="1">
    <citation type="submission" date="2022-09" db="EMBL/GenBank/DDBJ databases">
        <title>Haloadaptaus new haloarchaeum isolated from saline soil.</title>
        <authorList>
            <person name="Duran-Viseras A."/>
            <person name="Sanchez-Porro C."/>
            <person name="Ventosa A."/>
        </authorList>
    </citation>
    <scope>NUCLEOTIDE SEQUENCE</scope>
    <source>
        <strain evidence="2">F3-133</strain>
    </source>
</reference>
<dbReference type="RefSeq" id="WP_266087787.1">
    <property type="nucleotide sequence ID" value="NZ_RKLV01000008.1"/>
</dbReference>
<dbReference type="AlphaFoldDB" id="A0A9Q4C5I1"/>
<name>A0A9Q4C5I1_9EURY</name>
<sequence>MKRFYSYRLGEYHGNVYHLTVSGEPSINDVEDFSVTVHYFDEEKEEEIEIARIDTRHGGVHFDKLYRRDEPREFLDIEDYWEAEEMLMENWRTYAKSFSRR</sequence>
<dbReference type="EMBL" id="RKLV01000008">
    <property type="protein sequence ID" value="MCX2819490.1"/>
    <property type="molecule type" value="Genomic_DNA"/>
</dbReference>
<dbReference type="InterPro" id="IPR056135">
    <property type="entry name" value="DUF7718"/>
</dbReference>
<evidence type="ECO:0000259" key="1">
    <source>
        <dbReference type="Pfam" id="PF24839"/>
    </source>
</evidence>
<keyword evidence="3" id="KW-1185">Reference proteome</keyword>
<gene>
    <name evidence="2" type="ORF">EGH25_09025</name>
</gene>
<organism evidence="2 3">
    <name type="scientific">Halorutilus salinus</name>
    <dbReference type="NCBI Taxonomy" id="2487751"/>
    <lineage>
        <taxon>Archaea</taxon>
        <taxon>Methanobacteriati</taxon>
        <taxon>Methanobacteriota</taxon>
        <taxon>Stenosarchaea group</taxon>
        <taxon>Halobacteria</taxon>
        <taxon>Halorutilales</taxon>
        <taxon>Halorutilaceae</taxon>
        <taxon>Halorutilus</taxon>
    </lineage>
</organism>